<dbReference type="Proteomes" id="UP000663903">
    <property type="component" value="Chromosome"/>
</dbReference>
<evidence type="ECO:0000259" key="3">
    <source>
        <dbReference type="Pfam" id="PF13511"/>
    </source>
</evidence>
<feature type="region of interest" description="Disordered" evidence="1">
    <location>
        <begin position="165"/>
        <end position="214"/>
    </location>
</feature>
<dbReference type="EMBL" id="CP071796">
    <property type="protein sequence ID" value="QTD44733.1"/>
    <property type="molecule type" value="Genomic_DNA"/>
</dbReference>
<feature type="signal peptide" evidence="2">
    <location>
        <begin position="1"/>
        <end position="19"/>
    </location>
</feature>
<gene>
    <name evidence="4" type="ORF">J1M35_16850</name>
</gene>
<evidence type="ECO:0000313" key="4">
    <source>
        <dbReference type="EMBL" id="QTD44733.1"/>
    </source>
</evidence>
<keyword evidence="2" id="KW-0732">Signal</keyword>
<dbReference type="Pfam" id="PF13511">
    <property type="entry name" value="DUF4124"/>
    <property type="match status" value="1"/>
</dbReference>
<dbReference type="KEGG" id="otd:J1M35_16850"/>
<organism evidence="4 5">
    <name type="scientific">Ottowia testudinis</name>
    <dbReference type="NCBI Taxonomy" id="2816950"/>
    <lineage>
        <taxon>Bacteria</taxon>
        <taxon>Pseudomonadati</taxon>
        <taxon>Pseudomonadota</taxon>
        <taxon>Betaproteobacteria</taxon>
        <taxon>Burkholderiales</taxon>
        <taxon>Comamonadaceae</taxon>
        <taxon>Ottowia</taxon>
    </lineage>
</organism>
<evidence type="ECO:0000313" key="5">
    <source>
        <dbReference type="Proteomes" id="UP000663903"/>
    </source>
</evidence>
<reference evidence="4" key="1">
    <citation type="submission" date="2021-03" db="EMBL/GenBank/DDBJ databases">
        <title>Ottowia sp. 27C isolated from the cloaca of a Giant Asian pond turtle (Heosemys grandis).</title>
        <authorList>
            <person name="Spergser J."/>
            <person name="Busse H.-J."/>
        </authorList>
    </citation>
    <scope>NUCLEOTIDE SEQUENCE</scope>
    <source>
        <strain evidence="4">27C</strain>
    </source>
</reference>
<dbReference type="RefSeq" id="WP_208008296.1">
    <property type="nucleotide sequence ID" value="NZ_CP071796.1"/>
</dbReference>
<feature type="domain" description="DUF4124" evidence="3">
    <location>
        <begin position="10"/>
        <end position="63"/>
    </location>
</feature>
<keyword evidence="5" id="KW-1185">Reference proteome</keyword>
<evidence type="ECO:0000256" key="1">
    <source>
        <dbReference type="SAM" id="MobiDB-lite"/>
    </source>
</evidence>
<dbReference type="InterPro" id="IPR025392">
    <property type="entry name" value="DUF4124"/>
</dbReference>
<feature type="chain" id="PRO_5037678029" evidence="2">
    <location>
        <begin position="20"/>
        <end position="214"/>
    </location>
</feature>
<protein>
    <submittedName>
        <fullName evidence="4">DUF4124 domain-containing protein</fullName>
    </submittedName>
</protein>
<dbReference type="AlphaFoldDB" id="A0A975H2C7"/>
<name>A0A975H2C7_9BURK</name>
<evidence type="ECO:0000256" key="2">
    <source>
        <dbReference type="SAM" id="SignalP"/>
    </source>
</evidence>
<proteinExistence type="predicted"/>
<sequence>MIRPVLLSFALALPLMAGAQAIKCTDPATGKTLYTDQPCKGGAVVVPRRTAEEVRQDAEAAAARERALQQREDAAWQREQQRLAAPVRVPEPAYASAAQAESDACRAARAEAAFRAGSFSASPEEIRTARYNAALACGQQPPADIVVVQPYAPVVPQRRPYPHPHPYPYPGHGDRVHPPGWGDGFGMPRPAPARPRYEPGTEPVPVLVRPPTAR</sequence>
<accession>A0A975H2C7</accession>